<dbReference type="Gene3D" id="3.40.50.150">
    <property type="entry name" value="Vaccinia Virus protein VP39"/>
    <property type="match status" value="1"/>
</dbReference>
<dbReference type="SUPFAM" id="SSF53335">
    <property type="entry name" value="S-adenosyl-L-methionine-dependent methyltransferases"/>
    <property type="match status" value="1"/>
</dbReference>
<feature type="domain" description="ParB-like N-terminal" evidence="5">
    <location>
        <begin position="8"/>
        <end position="94"/>
    </location>
</feature>
<dbReference type="AlphaFoldDB" id="A0A644T4I9"/>
<dbReference type="PRINTS" id="PR00506">
    <property type="entry name" value="D21N6MTFRASE"/>
</dbReference>
<dbReference type="Gene3D" id="3.90.1530.10">
    <property type="entry name" value="Conserved hypothetical protein from pyrococcus furiosus pfu- 392566-001, ParB domain"/>
    <property type="match status" value="1"/>
</dbReference>
<evidence type="ECO:0000256" key="3">
    <source>
        <dbReference type="ARBA" id="ARBA00022679"/>
    </source>
</evidence>
<dbReference type="InterPro" id="IPR036086">
    <property type="entry name" value="ParB/Sulfiredoxin_sf"/>
</dbReference>
<dbReference type="GO" id="GO:0003677">
    <property type="term" value="F:DNA binding"/>
    <property type="evidence" value="ECO:0007669"/>
    <property type="project" value="InterPro"/>
</dbReference>
<name>A0A644T4I9_9ZZZZ</name>
<gene>
    <name evidence="6" type="ORF">SDC9_07321</name>
</gene>
<evidence type="ECO:0000313" key="6">
    <source>
        <dbReference type="EMBL" id="MPL61734.1"/>
    </source>
</evidence>
<proteinExistence type="inferred from homology"/>
<dbReference type="Pfam" id="PF01555">
    <property type="entry name" value="N6_N4_Mtase"/>
    <property type="match status" value="1"/>
</dbReference>
<dbReference type="PROSITE" id="PS00092">
    <property type="entry name" value="N6_MTASE"/>
    <property type="match status" value="1"/>
</dbReference>
<protein>
    <recommendedName>
        <fullName evidence="5">ParB-like N-terminal domain-containing protein</fullName>
    </recommendedName>
</protein>
<dbReference type="Pfam" id="PF02195">
    <property type="entry name" value="ParB_N"/>
    <property type="match status" value="1"/>
</dbReference>
<comment type="caution">
    <text evidence="6">The sequence shown here is derived from an EMBL/GenBank/DDBJ whole genome shotgun (WGS) entry which is preliminary data.</text>
</comment>
<dbReference type="GO" id="GO:0032259">
    <property type="term" value="P:methylation"/>
    <property type="evidence" value="ECO:0007669"/>
    <property type="project" value="UniProtKB-KW"/>
</dbReference>
<dbReference type="InterPro" id="IPR029063">
    <property type="entry name" value="SAM-dependent_MTases_sf"/>
</dbReference>
<dbReference type="InterPro" id="IPR002941">
    <property type="entry name" value="DNA_methylase_N4/N6"/>
</dbReference>
<reference evidence="6" key="1">
    <citation type="submission" date="2019-08" db="EMBL/GenBank/DDBJ databases">
        <authorList>
            <person name="Kucharzyk K."/>
            <person name="Murdoch R.W."/>
            <person name="Higgins S."/>
            <person name="Loffler F."/>
        </authorList>
    </citation>
    <scope>NUCLEOTIDE SEQUENCE</scope>
</reference>
<dbReference type="InterPro" id="IPR050336">
    <property type="entry name" value="Chromosome_partition/occlusion"/>
</dbReference>
<keyword evidence="3" id="KW-0808">Transferase</keyword>
<comment type="similarity">
    <text evidence="1">Belongs to the N(4)/N(6)-methyltransferase family.</text>
</comment>
<dbReference type="InterPro" id="IPR002295">
    <property type="entry name" value="N4/N6-MTase_EcoPI_Mod-like"/>
</dbReference>
<dbReference type="PIRSF" id="PIRSF036758">
    <property type="entry name" value="Aden_M_ParB"/>
    <property type="match status" value="1"/>
</dbReference>
<evidence type="ECO:0000256" key="1">
    <source>
        <dbReference type="ARBA" id="ARBA00006594"/>
    </source>
</evidence>
<dbReference type="InterPro" id="IPR015840">
    <property type="entry name" value="DNA_MeTrfase_ParB"/>
</dbReference>
<organism evidence="6">
    <name type="scientific">bioreactor metagenome</name>
    <dbReference type="NCBI Taxonomy" id="1076179"/>
    <lineage>
        <taxon>unclassified sequences</taxon>
        <taxon>metagenomes</taxon>
        <taxon>ecological metagenomes</taxon>
    </lineage>
</organism>
<sequence>MQTTERFEKVNIDRLVPYARNARTHSKEQILQLRSSLREFGFVNPVIVDKDLNIIAGHGRIMAAKEEGLTEIPCVFVEHLTEAQKKAYILADNRLALSAGWDEELLALEFADLKDLGFDLGLTGFDEKEIEKLFAADGNDVQDDEFDLTAALEQAAFVLPGDIWTLGRHRLICGDATDAATVKRLMDGRKANLVLTDPPYNVGFESASGLKIKNDSMKAEQFYSFLLSSFCNLADNLESGGSAYIFHADTEGENFRRAFREAGFHLSGTCIWVKDSFVMGRSPYQWQHEPILYGWLKTGSHKWYAGRAEATIWNFAKPKRNSDHPTSKPLDLLAYPIRNSSQANGIVLDTFGGSGSTLIACEQADRICNMLELDEKYASVILRRYAEFKGNGGEDITCERDGKTIPYADLVKEVADRG</sequence>
<dbReference type="GO" id="GO:0008170">
    <property type="term" value="F:N-methyltransferase activity"/>
    <property type="evidence" value="ECO:0007669"/>
    <property type="project" value="InterPro"/>
</dbReference>
<dbReference type="GO" id="GO:0007059">
    <property type="term" value="P:chromosome segregation"/>
    <property type="evidence" value="ECO:0007669"/>
    <property type="project" value="TreeGrafter"/>
</dbReference>
<dbReference type="InterPro" id="IPR003115">
    <property type="entry name" value="ParB_N"/>
</dbReference>
<dbReference type="SMART" id="SM00470">
    <property type="entry name" value="ParB"/>
    <property type="match status" value="1"/>
</dbReference>
<dbReference type="EMBL" id="VSSQ01000015">
    <property type="protein sequence ID" value="MPL61734.1"/>
    <property type="molecule type" value="Genomic_DNA"/>
</dbReference>
<dbReference type="InterPro" id="IPR002052">
    <property type="entry name" value="DNA_methylase_N6_adenine_CS"/>
</dbReference>
<evidence type="ECO:0000259" key="5">
    <source>
        <dbReference type="SMART" id="SM00470"/>
    </source>
</evidence>
<dbReference type="CDD" id="cd16403">
    <property type="entry name" value="ParB_N_like_MT"/>
    <property type="match status" value="1"/>
</dbReference>
<dbReference type="GO" id="GO:0005694">
    <property type="term" value="C:chromosome"/>
    <property type="evidence" value="ECO:0007669"/>
    <property type="project" value="TreeGrafter"/>
</dbReference>
<keyword evidence="4" id="KW-0949">S-adenosyl-L-methionine</keyword>
<dbReference type="PANTHER" id="PTHR33375">
    <property type="entry name" value="CHROMOSOME-PARTITIONING PROTEIN PARB-RELATED"/>
    <property type="match status" value="1"/>
</dbReference>
<evidence type="ECO:0000256" key="2">
    <source>
        <dbReference type="ARBA" id="ARBA00022603"/>
    </source>
</evidence>
<dbReference type="SUPFAM" id="SSF110849">
    <property type="entry name" value="ParB/Sulfiredoxin"/>
    <property type="match status" value="1"/>
</dbReference>
<dbReference type="PANTHER" id="PTHR33375:SF1">
    <property type="entry name" value="CHROMOSOME-PARTITIONING PROTEIN PARB-RELATED"/>
    <property type="match status" value="1"/>
</dbReference>
<accession>A0A644T4I9</accession>
<evidence type="ECO:0000256" key="4">
    <source>
        <dbReference type="ARBA" id="ARBA00022691"/>
    </source>
</evidence>
<keyword evidence="2" id="KW-0489">Methyltransferase</keyword>
<dbReference type="GO" id="GO:0045881">
    <property type="term" value="P:positive regulation of sporulation resulting in formation of a cellular spore"/>
    <property type="evidence" value="ECO:0007669"/>
    <property type="project" value="TreeGrafter"/>
</dbReference>